<organism evidence="1 2">
    <name type="scientific">Vaccinium darrowii</name>
    <dbReference type="NCBI Taxonomy" id="229202"/>
    <lineage>
        <taxon>Eukaryota</taxon>
        <taxon>Viridiplantae</taxon>
        <taxon>Streptophyta</taxon>
        <taxon>Embryophyta</taxon>
        <taxon>Tracheophyta</taxon>
        <taxon>Spermatophyta</taxon>
        <taxon>Magnoliopsida</taxon>
        <taxon>eudicotyledons</taxon>
        <taxon>Gunneridae</taxon>
        <taxon>Pentapetalae</taxon>
        <taxon>asterids</taxon>
        <taxon>Ericales</taxon>
        <taxon>Ericaceae</taxon>
        <taxon>Vaccinioideae</taxon>
        <taxon>Vaccinieae</taxon>
        <taxon>Vaccinium</taxon>
    </lineage>
</organism>
<accession>A0ACB7ZKW5</accession>
<name>A0ACB7ZKW5_9ERIC</name>
<sequence length="437" mass="49486">MKGQWNELPEELWESILDRLVLDEDDDYELHVLNHNYDDLESPSLVCKQFLSITNRLRHKFVYKESVSGTNWCVALSRAFERFRNFKEIGLSPLSNLSDVNSPILKIAHSGLDLQSIGLHGFPISPSAASFRRLGCTMTNLKVLRCSQFVLLRDPDLVHIADALPQLEELDIKHPRNGLEPWEDRYPELSNSEDRYPELSNSEDWYPKLSNHVVTDAGIMAISLKLKGLQRINISGNTDICNRFKGTYNTRFYGSSTTACLFHCKSGIRLETLELDGSHDFNINGFTTLLRACPTLKHFALYGGYLINHNEMSEMCRCLPNIISIDLGCSSTLTAIFSVFAKECPALSKITLRHAGSSIGSLEHIQDDFVMSQVRYLDLSYTRGLNDKLLKDIAVTCPNLHILEVEGCAQLTKEGLEEILKCCPQIKRLRPSFKLKI</sequence>
<protein>
    <submittedName>
        <fullName evidence="1">Uncharacterized protein</fullName>
    </submittedName>
</protein>
<gene>
    <name evidence="1" type="ORF">Vadar_010827</name>
</gene>
<dbReference type="Proteomes" id="UP000828048">
    <property type="component" value="Chromosome 9"/>
</dbReference>
<dbReference type="EMBL" id="CM037159">
    <property type="protein sequence ID" value="KAH7865760.1"/>
    <property type="molecule type" value="Genomic_DNA"/>
</dbReference>
<comment type="caution">
    <text evidence="1">The sequence shown here is derived from an EMBL/GenBank/DDBJ whole genome shotgun (WGS) entry which is preliminary data.</text>
</comment>
<proteinExistence type="predicted"/>
<evidence type="ECO:0000313" key="1">
    <source>
        <dbReference type="EMBL" id="KAH7865760.1"/>
    </source>
</evidence>
<keyword evidence="2" id="KW-1185">Reference proteome</keyword>
<reference evidence="1 2" key="1">
    <citation type="journal article" date="2021" name="Hortic Res">
        <title>High-quality reference genome and annotation aids understanding of berry development for evergreen blueberry (Vaccinium darrowii).</title>
        <authorList>
            <person name="Yu J."/>
            <person name="Hulse-Kemp A.M."/>
            <person name="Babiker E."/>
            <person name="Staton M."/>
        </authorList>
    </citation>
    <scope>NUCLEOTIDE SEQUENCE [LARGE SCALE GENOMIC DNA]</scope>
    <source>
        <strain evidence="2">cv. NJ 8807/NJ 8810</strain>
        <tissue evidence="1">Young leaf</tissue>
    </source>
</reference>
<evidence type="ECO:0000313" key="2">
    <source>
        <dbReference type="Proteomes" id="UP000828048"/>
    </source>
</evidence>